<dbReference type="OrthoDB" id="328972at2"/>
<proteinExistence type="predicted"/>
<dbReference type="EMBL" id="RAQK01000001">
    <property type="protein sequence ID" value="RKE95645.1"/>
    <property type="molecule type" value="Genomic_DNA"/>
</dbReference>
<gene>
    <name evidence="1" type="ORF">C8N30_0182</name>
</gene>
<organism evidence="1 2">
    <name type="scientific">Sulfitobacter guttiformis</name>
    <dbReference type="NCBI Taxonomy" id="74349"/>
    <lineage>
        <taxon>Bacteria</taxon>
        <taxon>Pseudomonadati</taxon>
        <taxon>Pseudomonadota</taxon>
        <taxon>Alphaproteobacteria</taxon>
        <taxon>Rhodobacterales</taxon>
        <taxon>Roseobacteraceae</taxon>
        <taxon>Sulfitobacter</taxon>
    </lineage>
</organism>
<sequence>MTDIFDETVAMWPLGARKKFNTMRALILTSAVQANAGPIEESLKWGEPAWRPKRPKQGTTLRLCWHNKSPSTIALLVGCRTSISATMQEVYPTVFQYESNRALRLGLGDPLPVEALDHLVRLTFTYHRKP</sequence>
<dbReference type="STRING" id="1443111.Z949_2138"/>
<evidence type="ECO:0000313" key="1">
    <source>
        <dbReference type="EMBL" id="RKE95645.1"/>
    </source>
</evidence>
<protein>
    <recommendedName>
        <fullName evidence="3">YdhG-like domain-containing protein</fullName>
    </recommendedName>
</protein>
<dbReference type="SUPFAM" id="SSF159888">
    <property type="entry name" value="YdhG-like"/>
    <property type="match status" value="1"/>
</dbReference>
<dbReference type="RefSeq" id="WP_025062603.1">
    <property type="nucleotide sequence ID" value="NZ_RAQK01000001.1"/>
</dbReference>
<evidence type="ECO:0000313" key="2">
    <source>
        <dbReference type="Proteomes" id="UP000284407"/>
    </source>
</evidence>
<name>A0A420DN56_9RHOB</name>
<keyword evidence="2" id="KW-1185">Reference proteome</keyword>
<evidence type="ECO:0008006" key="3">
    <source>
        <dbReference type="Google" id="ProtNLM"/>
    </source>
</evidence>
<dbReference type="AlphaFoldDB" id="A0A420DN56"/>
<accession>A0A420DN56</accession>
<comment type="caution">
    <text evidence="1">The sequence shown here is derived from an EMBL/GenBank/DDBJ whole genome shotgun (WGS) entry which is preliminary data.</text>
</comment>
<reference evidence="1 2" key="1">
    <citation type="submission" date="2018-09" db="EMBL/GenBank/DDBJ databases">
        <title>Genomic Encyclopedia of Archaeal and Bacterial Type Strains, Phase II (KMG-II): from individual species to whole genera.</title>
        <authorList>
            <person name="Goeker M."/>
        </authorList>
    </citation>
    <scope>NUCLEOTIDE SEQUENCE [LARGE SCALE GENOMIC DNA]</scope>
    <source>
        <strain evidence="1 2">DSM 11458</strain>
    </source>
</reference>
<dbReference type="Proteomes" id="UP000284407">
    <property type="component" value="Unassembled WGS sequence"/>
</dbReference>